<proteinExistence type="inferred from homology"/>
<comment type="similarity">
    <text evidence="1">Belongs to the cycloisomerase 2 family.</text>
</comment>
<dbReference type="AlphaFoldDB" id="A0A495ILY6"/>
<dbReference type="EMBL" id="RBKS01000001">
    <property type="protein sequence ID" value="RKR76176.1"/>
    <property type="molecule type" value="Genomic_DNA"/>
</dbReference>
<dbReference type="SUPFAM" id="SSF75011">
    <property type="entry name" value="3-carboxy-cis,cis-mucoante lactonizing enzyme"/>
    <property type="match status" value="1"/>
</dbReference>
<dbReference type="InterPro" id="IPR050282">
    <property type="entry name" value="Cycloisomerase_2"/>
</dbReference>
<protein>
    <submittedName>
        <fullName evidence="2">6-phosphogluconolactonase (Cycloisomerase 2 family)</fullName>
    </submittedName>
</protein>
<organism evidence="2 3">
    <name type="scientific">Frondihabitans australicus</name>
    <dbReference type="NCBI Taxonomy" id="386892"/>
    <lineage>
        <taxon>Bacteria</taxon>
        <taxon>Bacillati</taxon>
        <taxon>Actinomycetota</taxon>
        <taxon>Actinomycetes</taxon>
        <taxon>Micrococcales</taxon>
        <taxon>Microbacteriaceae</taxon>
        <taxon>Frondihabitans</taxon>
    </lineage>
</organism>
<accession>A0A495ILY6</accession>
<keyword evidence="3" id="KW-1185">Reference proteome</keyword>
<dbReference type="RefSeq" id="WP_121371156.1">
    <property type="nucleotide sequence ID" value="NZ_RBKS01000001.1"/>
</dbReference>
<dbReference type="PANTHER" id="PTHR30344:SF1">
    <property type="entry name" value="6-PHOSPHOGLUCONOLACTONASE"/>
    <property type="match status" value="1"/>
</dbReference>
<evidence type="ECO:0000313" key="3">
    <source>
        <dbReference type="Proteomes" id="UP000280008"/>
    </source>
</evidence>
<evidence type="ECO:0000256" key="1">
    <source>
        <dbReference type="ARBA" id="ARBA00005564"/>
    </source>
</evidence>
<keyword evidence="2" id="KW-0413">Isomerase</keyword>
<name>A0A495ILY6_9MICO</name>
<dbReference type="GO" id="GO:0016853">
    <property type="term" value="F:isomerase activity"/>
    <property type="evidence" value="ECO:0007669"/>
    <property type="project" value="UniProtKB-KW"/>
</dbReference>
<dbReference type="InterPro" id="IPR019405">
    <property type="entry name" value="Lactonase_7-beta_prop"/>
</dbReference>
<dbReference type="OrthoDB" id="9790815at2"/>
<dbReference type="InterPro" id="IPR015943">
    <property type="entry name" value="WD40/YVTN_repeat-like_dom_sf"/>
</dbReference>
<evidence type="ECO:0000313" key="2">
    <source>
        <dbReference type="EMBL" id="RKR76176.1"/>
    </source>
</evidence>
<comment type="caution">
    <text evidence="2">The sequence shown here is derived from an EMBL/GenBank/DDBJ whole genome shotgun (WGS) entry which is preliminary data.</text>
</comment>
<gene>
    <name evidence="2" type="ORF">C8E83_3341</name>
</gene>
<sequence>MTPGAAPSGAAATRLYVGGYTASSGGHGTGISVFDRGPADEPWRLVQTVEADDPTFLALTEGALHAASETTAGRVLSYTIGAGVLTAASAAASGGMAPCHVLRDPASGALVVANYGAGTIGVLSDDPSDPARVTRVLALPVGHGPVLDRQDHPHAHQITFTPWGTLLVSDLGTDRVFELTIDPVTLDPSIVATHALPSGSGPRHFAWLPGTGGSGSGGSGSGGSGSGVLGAVGSTTGDASAGSGARLVIAGELDGRVHVLARRADGALVVDHSVPAYAEGATTPSTSADATDEALLSHVEVRALDDGTPVVYVAVRGRDTITVLARGADGRLAVRAEVPCGGHWPRHFAVDAGSLYVANQLSDDVTVLPLDPVSGIPGPVAARIRLGSPSCVLFA</sequence>
<dbReference type="Pfam" id="PF10282">
    <property type="entry name" value="Lactonase"/>
    <property type="match status" value="1"/>
</dbReference>
<dbReference type="Proteomes" id="UP000280008">
    <property type="component" value="Unassembled WGS sequence"/>
</dbReference>
<dbReference type="GO" id="GO:0017057">
    <property type="term" value="F:6-phosphogluconolactonase activity"/>
    <property type="evidence" value="ECO:0007669"/>
    <property type="project" value="TreeGrafter"/>
</dbReference>
<dbReference type="Gene3D" id="2.130.10.10">
    <property type="entry name" value="YVTN repeat-like/Quinoprotein amine dehydrogenase"/>
    <property type="match status" value="1"/>
</dbReference>
<reference evidence="2 3" key="1">
    <citation type="submission" date="2018-10" db="EMBL/GenBank/DDBJ databases">
        <title>Sequencing the genomes of 1000 actinobacteria strains.</title>
        <authorList>
            <person name="Klenk H.-P."/>
        </authorList>
    </citation>
    <scope>NUCLEOTIDE SEQUENCE [LARGE SCALE GENOMIC DNA]</scope>
    <source>
        <strain evidence="2 3">DSM 17894</strain>
    </source>
</reference>
<dbReference type="PANTHER" id="PTHR30344">
    <property type="entry name" value="6-PHOSPHOGLUCONOLACTONASE-RELATED"/>
    <property type="match status" value="1"/>
</dbReference>